<dbReference type="KEGG" id="asoc:CB4_03493"/>
<dbReference type="Gene3D" id="1.10.1660.10">
    <property type="match status" value="1"/>
</dbReference>
<dbReference type="InterPro" id="IPR047057">
    <property type="entry name" value="MerR_fam"/>
</dbReference>
<dbReference type="Pfam" id="PF13411">
    <property type="entry name" value="MerR_1"/>
    <property type="match status" value="1"/>
</dbReference>
<dbReference type="GO" id="GO:0003677">
    <property type="term" value="F:DNA binding"/>
    <property type="evidence" value="ECO:0007669"/>
    <property type="project" value="InterPro"/>
</dbReference>
<dbReference type="InterPro" id="IPR009061">
    <property type="entry name" value="DNA-bd_dom_put_sf"/>
</dbReference>
<accession>A0A0U5AZX5</accession>
<dbReference type="AlphaFoldDB" id="A0A0U5AZX5"/>
<dbReference type="PANTHER" id="PTHR30204:SF58">
    <property type="entry name" value="HTH-TYPE TRANSCRIPTIONAL REGULATOR YFMP"/>
    <property type="match status" value="1"/>
</dbReference>
<gene>
    <name evidence="1" type="primary">yfmP</name>
    <name evidence="1" type="ORF">CB4_03493</name>
</gene>
<reference evidence="1 2" key="1">
    <citation type="submission" date="2015-12" db="EMBL/GenBank/DDBJ databases">
        <title>Genome sequence of Aneurinibacillus soli.</title>
        <authorList>
            <person name="Lee J.S."/>
            <person name="Lee K.C."/>
            <person name="Kim K.K."/>
            <person name="Lee B.W."/>
        </authorList>
    </citation>
    <scope>NUCLEOTIDE SEQUENCE [LARGE SCALE GENOMIC DNA]</scope>
    <source>
        <strain evidence="1 2">CB4</strain>
    </source>
</reference>
<protein>
    <submittedName>
        <fullName evidence="1">HTH-type transcriptional regulator YfmP</fullName>
    </submittedName>
</protein>
<dbReference type="CDD" id="cd00592">
    <property type="entry name" value="HTH_MerR-like"/>
    <property type="match status" value="1"/>
</dbReference>
<dbReference type="RefSeq" id="WP_096466992.1">
    <property type="nucleotide sequence ID" value="NZ_AP017312.1"/>
</dbReference>
<dbReference type="PROSITE" id="PS50937">
    <property type="entry name" value="HTH_MERR_2"/>
    <property type="match status" value="1"/>
</dbReference>
<evidence type="ECO:0000313" key="1">
    <source>
        <dbReference type="EMBL" id="BAU29306.1"/>
    </source>
</evidence>
<evidence type="ECO:0000313" key="2">
    <source>
        <dbReference type="Proteomes" id="UP000217696"/>
    </source>
</evidence>
<keyword evidence="2" id="KW-1185">Reference proteome</keyword>
<dbReference type="SMART" id="SM00422">
    <property type="entry name" value="HTH_MERR"/>
    <property type="match status" value="1"/>
</dbReference>
<name>A0A0U5AZX5_9BACL</name>
<dbReference type="PANTHER" id="PTHR30204">
    <property type="entry name" value="REDOX-CYCLING DRUG-SENSING TRANSCRIPTIONAL ACTIVATOR SOXR"/>
    <property type="match status" value="1"/>
</dbReference>
<proteinExistence type="predicted"/>
<dbReference type="InterPro" id="IPR000551">
    <property type="entry name" value="MerR-type_HTH_dom"/>
</dbReference>
<dbReference type="EMBL" id="AP017312">
    <property type="protein sequence ID" value="BAU29306.1"/>
    <property type="molecule type" value="Genomic_DNA"/>
</dbReference>
<dbReference type="OrthoDB" id="9791488at2"/>
<organism evidence="1 2">
    <name type="scientific">Aneurinibacillus soli</name>
    <dbReference type="NCBI Taxonomy" id="1500254"/>
    <lineage>
        <taxon>Bacteria</taxon>
        <taxon>Bacillati</taxon>
        <taxon>Bacillota</taxon>
        <taxon>Bacilli</taxon>
        <taxon>Bacillales</taxon>
        <taxon>Paenibacillaceae</taxon>
        <taxon>Aneurinibacillus group</taxon>
        <taxon>Aneurinibacillus</taxon>
    </lineage>
</organism>
<sequence length="148" mass="17633">MDYKIEDAARKTGLTKRALRYYEELGLITPFTRSDGGYRMYTDADIEQIMHVKNLRDLLGVSLSEIKEYVDLEQRAAALRTVYFNKKDQKKAEESLHFLTQLETTIRKQQMLLRQKIDSMQQILETYEEKLTRIHLKKQELESLTRRE</sequence>
<dbReference type="Proteomes" id="UP000217696">
    <property type="component" value="Chromosome"/>
</dbReference>
<dbReference type="GO" id="GO:0003700">
    <property type="term" value="F:DNA-binding transcription factor activity"/>
    <property type="evidence" value="ECO:0007669"/>
    <property type="project" value="InterPro"/>
</dbReference>
<dbReference type="SUPFAM" id="SSF46955">
    <property type="entry name" value="Putative DNA-binding domain"/>
    <property type="match status" value="1"/>
</dbReference>